<feature type="transmembrane region" description="Helical" evidence="1">
    <location>
        <begin position="154"/>
        <end position="178"/>
    </location>
</feature>
<protein>
    <recommendedName>
        <fullName evidence="4">Neoxanthin synthase</fullName>
    </recommendedName>
</protein>
<feature type="transmembrane region" description="Helical" evidence="1">
    <location>
        <begin position="84"/>
        <end position="103"/>
    </location>
</feature>
<dbReference type="PANTHER" id="PTHR34543:SF1">
    <property type="entry name" value="PROTEIN ABA DEFICIENT 4, CHLOROPLASTIC"/>
    <property type="match status" value="1"/>
</dbReference>
<evidence type="ECO:0000256" key="1">
    <source>
        <dbReference type="SAM" id="Phobius"/>
    </source>
</evidence>
<dbReference type="Proteomes" id="UP001293593">
    <property type="component" value="Unassembled WGS sequence"/>
</dbReference>
<gene>
    <name evidence="2" type="ORF">QN277_001099</name>
</gene>
<keyword evidence="1" id="KW-0812">Transmembrane</keyword>
<dbReference type="PANTHER" id="PTHR34543">
    <property type="entry name" value="PROTEIN ABA DEFICIENT 4, CHLOROPLASTIC"/>
    <property type="match status" value="1"/>
</dbReference>
<sequence length="229" mass="25170">MAFSSSSSSVCYSPLTLKIGELGTVRSGGDFSRNRRVKLRGEWSFIGGSKITLKPSQVVPSLLCQKSTVVCASWLSSSELASNVFTLGSVAVLPYYTLMVIAPKAEITKKSMESGIPYVLLGLLYAYLLCLSWTPETLQLLFATQYFLPQLSSIAKMFSSDITLASAWIHLMLIDLFAARQVFLDGLKNQIETRHSVSLCLFCCPIGVLSHFITKQITKTAITETTRES</sequence>
<proteinExistence type="predicted"/>
<dbReference type="Pfam" id="PF14108">
    <property type="entry name" value="ABA4-like"/>
    <property type="match status" value="1"/>
</dbReference>
<reference evidence="2" key="1">
    <citation type="submission" date="2023-10" db="EMBL/GenBank/DDBJ databases">
        <title>Chromosome-level genome of the transformable northern wattle, Acacia crassicarpa.</title>
        <authorList>
            <person name="Massaro I."/>
            <person name="Sinha N.R."/>
            <person name="Poethig S."/>
            <person name="Leichty A.R."/>
        </authorList>
    </citation>
    <scope>NUCLEOTIDE SEQUENCE</scope>
    <source>
        <strain evidence="2">Acra3RX</strain>
        <tissue evidence="2">Leaf</tissue>
    </source>
</reference>
<feature type="transmembrane region" description="Helical" evidence="1">
    <location>
        <begin position="115"/>
        <end position="134"/>
    </location>
</feature>
<evidence type="ECO:0000313" key="3">
    <source>
        <dbReference type="Proteomes" id="UP001293593"/>
    </source>
</evidence>
<dbReference type="AlphaFoldDB" id="A0AAE1THY4"/>
<accession>A0AAE1THY4</accession>
<keyword evidence="1" id="KW-0472">Membrane</keyword>
<evidence type="ECO:0000313" key="2">
    <source>
        <dbReference type="EMBL" id="KAK4284240.1"/>
    </source>
</evidence>
<keyword evidence="1" id="KW-1133">Transmembrane helix</keyword>
<evidence type="ECO:0008006" key="4">
    <source>
        <dbReference type="Google" id="ProtNLM"/>
    </source>
</evidence>
<dbReference type="EMBL" id="JAWXYG010000001">
    <property type="protein sequence ID" value="KAK4284240.1"/>
    <property type="molecule type" value="Genomic_DNA"/>
</dbReference>
<name>A0AAE1THY4_9FABA</name>
<comment type="caution">
    <text evidence="2">The sequence shown here is derived from an EMBL/GenBank/DDBJ whole genome shotgun (WGS) entry which is preliminary data.</text>
</comment>
<dbReference type="InterPro" id="IPR025461">
    <property type="entry name" value="ABA4-like"/>
</dbReference>
<organism evidence="2 3">
    <name type="scientific">Acacia crassicarpa</name>
    <name type="common">northern wattle</name>
    <dbReference type="NCBI Taxonomy" id="499986"/>
    <lineage>
        <taxon>Eukaryota</taxon>
        <taxon>Viridiplantae</taxon>
        <taxon>Streptophyta</taxon>
        <taxon>Embryophyta</taxon>
        <taxon>Tracheophyta</taxon>
        <taxon>Spermatophyta</taxon>
        <taxon>Magnoliopsida</taxon>
        <taxon>eudicotyledons</taxon>
        <taxon>Gunneridae</taxon>
        <taxon>Pentapetalae</taxon>
        <taxon>rosids</taxon>
        <taxon>fabids</taxon>
        <taxon>Fabales</taxon>
        <taxon>Fabaceae</taxon>
        <taxon>Caesalpinioideae</taxon>
        <taxon>mimosoid clade</taxon>
        <taxon>Acacieae</taxon>
        <taxon>Acacia</taxon>
    </lineage>
</organism>
<keyword evidence="3" id="KW-1185">Reference proteome</keyword>